<dbReference type="AlphaFoldDB" id="A0A543CE50"/>
<dbReference type="Proteomes" id="UP000316096">
    <property type="component" value="Unassembled WGS sequence"/>
</dbReference>
<gene>
    <name evidence="1" type="ORF">FB559_0871</name>
</gene>
<name>A0A543CE50_9ACTN</name>
<reference evidence="1 2" key="1">
    <citation type="submission" date="2019-06" db="EMBL/GenBank/DDBJ databases">
        <title>Sequencing the genomes of 1000 actinobacteria strains.</title>
        <authorList>
            <person name="Klenk H.-P."/>
        </authorList>
    </citation>
    <scope>NUCLEOTIDE SEQUENCE [LARGE SCALE GENOMIC DNA]</scope>
    <source>
        <strain evidence="1 2">DSM 102200</strain>
    </source>
</reference>
<evidence type="ECO:0000313" key="1">
    <source>
        <dbReference type="EMBL" id="TQL95368.1"/>
    </source>
</evidence>
<accession>A0A543CE50</accession>
<comment type="caution">
    <text evidence="1">The sequence shown here is derived from an EMBL/GenBank/DDBJ whole genome shotgun (WGS) entry which is preliminary data.</text>
</comment>
<dbReference type="EMBL" id="VFOZ01000001">
    <property type="protein sequence ID" value="TQL95368.1"/>
    <property type="molecule type" value="Genomic_DNA"/>
</dbReference>
<organism evidence="1 2">
    <name type="scientific">Actinoallomurus bryophytorum</name>
    <dbReference type="NCBI Taxonomy" id="1490222"/>
    <lineage>
        <taxon>Bacteria</taxon>
        <taxon>Bacillati</taxon>
        <taxon>Actinomycetota</taxon>
        <taxon>Actinomycetes</taxon>
        <taxon>Streptosporangiales</taxon>
        <taxon>Thermomonosporaceae</taxon>
        <taxon>Actinoallomurus</taxon>
    </lineage>
</organism>
<sequence>MSNGREDEIAANRMLADPQAVRGQLAADLAEIAALGRGGVQTDPAAGSRAMAEVVRANADRLAFRSPVEAATLSLRRLRELPVAERGAGSPIGPYHAAASATVAHGELRSASRGRLVFDRVAAEVAHTTVTLQAVVEVDADGSVWLEAFGWPAEPDGAPIWVFGGTAEEYLAQAVTDARSGMPFDRVMSMVLGTASAWPGPVGTEARRIELAEAVAARRGELGAYVSNAESYALAVRAHGPFAACFYRSALETLFEGFLGGAAVSLVDMEEIEEIDDELRDVVAEVGPVPPGAVPAGIPSHHWWWHPPSP</sequence>
<keyword evidence="2" id="KW-1185">Reference proteome</keyword>
<proteinExistence type="predicted"/>
<protein>
    <submittedName>
        <fullName evidence="1">Uncharacterized protein</fullName>
    </submittedName>
</protein>
<evidence type="ECO:0000313" key="2">
    <source>
        <dbReference type="Proteomes" id="UP000316096"/>
    </source>
</evidence>